<dbReference type="Pfam" id="PF05437">
    <property type="entry name" value="AzlD"/>
    <property type="match status" value="1"/>
</dbReference>
<feature type="transmembrane region" description="Helical" evidence="1">
    <location>
        <begin position="6"/>
        <end position="23"/>
    </location>
</feature>
<evidence type="ECO:0000256" key="1">
    <source>
        <dbReference type="SAM" id="Phobius"/>
    </source>
</evidence>
<evidence type="ECO:0000313" key="3">
    <source>
        <dbReference type="Proteomes" id="UP001183643"/>
    </source>
</evidence>
<organism evidence="2 3">
    <name type="scientific">Catenuloplanes atrovinosus</name>
    <dbReference type="NCBI Taxonomy" id="137266"/>
    <lineage>
        <taxon>Bacteria</taxon>
        <taxon>Bacillati</taxon>
        <taxon>Actinomycetota</taxon>
        <taxon>Actinomycetes</taxon>
        <taxon>Micromonosporales</taxon>
        <taxon>Micromonosporaceae</taxon>
        <taxon>Catenuloplanes</taxon>
    </lineage>
</organism>
<gene>
    <name evidence="2" type="ORF">J2S41_005069</name>
</gene>
<dbReference type="Proteomes" id="UP001183643">
    <property type="component" value="Unassembled WGS sequence"/>
</dbReference>
<name>A0AAE4CB44_9ACTN</name>
<accession>A0AAE4CB44</accession>
<dbReference type="RefSeq" id="WP_310371110.1">
    <property type="nucleotide sequence ID" value="NZ_JAVDYB010000001.1"/>
</dbReference>
<dbReference type="InterPro" id="IPR008407">
    <property type="entry name" value="Brnchd-chn_aa_trnsp_AzlD"/>
</dbReference>
<protein>
    <submittedName>
        <fullName evidence="2">Branched-subunit amino acid transport protein</fullName>
    </submittedName>
</protein>
<feature type="transmembrane region" description="Helical" evidence="1">
    <location>
        <begin position="35"/>
        <end position="53"/>
    </location>
</feature>
<comment type="caution">
    <text evidence="2">The sequence shown here is derived from an EMBL/GenBank/DDBJ whole genome shotgun (WGS) entry which is preliminary data.</text>
</comment>
<proteinExistence type="predicted"/>
<feature type="transmembrane region" description="Helical" evidence="1">
    <location>
        <begin position="82"/>
        <end position="100"/>
    </location>
</feature>
<keyword evidence="1" id="KW-0472">Membrane</keyword>
<sequence length="102" mass="10318">MVIAVIVGLAVGTYAFRLLGVMLHDRLELPERVRVVLPLAASALLGALAATAALTEGGALAGVARPAGVLVGVLLAWRRVPFVVVVVAAAATTACLRLLGVP</sequence>
<keyword evidence="1" id="KW-0812">Transmembrane</keyword>
<keyword evidence="3" id="KW-1185">Reference proteome</keyword>
<keyword evidence="1" id="KW-1133">Transmembrane helix</keyword>
<dbReference type="AlphaFoldDB" id="A0AAE4CB44"/>
<reference evidence="2" key="1">
    <citation type="submission" date="2023-07" db="EMBL/GenBank/DDBJ databases">
        <title>Sequencing the genomes of 1000 actinobacteria strains.</title>
        <authorList>
            <person name="Klenk H.-P."/>
        </authorList>
    </citation>
    <scope>NUCLEOTIDE SEQUENCE</scope>
    <source>
        <strain evidence="2">DSM 44707</strain>
    </source>
</reference>
<evidence type="ECO:0000313" key="2">
    <source>
        <dbReference type="EMBL" id="MDR7278291.1"/>
    </source>
</evidence>
<dbReference type="EMBL" id="JAVDYB010000001">
    <property type="protein sequence ID" value="MDR7278291.1"/>
    <property type="molecule type" value="Genomic_DNA"/>
</dbReference>